<organism evidence="1 2">
    <name type="scientific">Arabis alpina</name>
    <name type="common">Alpine rock-cress</name>
    <dbReference type="NCBI Taxonomy" id="50452"/>
    <lineage>
        <taxon>Eukaryota</taxon>
        <taxon>Viridiplantae</taxon>
        <taxon>Streptophyta</taxon>
        <taxon>Embryophyta</taxon>
        <taxon>Tracheophyta</taxon>
        <taxon>Spermatophyta</taxon>
        <taxon>Magnoliopsida</taxon>
        <taxon>eudicotyledons</taxon>
        <taxon>Gunneridae</taxon>
        <taxon>Pentapetalae</taxon>
        <taxon>rosids</taxon>
        <taxon>malvids</taxon>
        <taxon>Brassicales</taxon>
        <taxon>Brassicaceae</taxon>
        <taxon>Arabideae</taxon>
        <taxon>Arabis</taxon>
    </lineage>
</organism>
<evidence type="ECO:0000313" key="1">
    <source>
        <dbReference type="EMBL" id="KFK28296.1"/>
    </source>
</evidence>
<proteinExistence type="predicted"/>
<dbReference type="EMBL" id="CM002876">
    <property type="protein sequence ID" value="KFK28296.1"/>
    <property type="molecule type" value="Genomic_DNA"/>
</dbReference>
<dbReference type="Proteomes" id="UP000029120">
    <property type="component" value="Chromosome 8"/>
</dbReference>
<dbReference type="AlphaFoldDB" id="A0A087GEJ4"/>
<keyword evidence="2" id="KW-1185">Reference proteome</keyword>
<accession>A0A087GEJ4</accession>
<dbReference type="Gramene" id="KFK28296">
    <property type="protein sequence ID" value="KFK28296"/>
    <property type="gene ID" value="AALP_AA8G497700"/>
</dbReference>
<reference evidence="2" key="1">
    <citation type="journal article" date="2015" name="Nat. Plants">
        <title>Genome expansion of Arabis alpina linked with retrotransposition and reduced symmetric DNA methylation.</title>
        <authorList>
            <person name="Willing E.M."/>
            <person name="Rawat V."/>
            <person name="Mandakova T."/>
            <person name="Maumus F."/>
            <person name="James G.V."/>
            <person name="Nordstroem K.J."/>
            <person name="Becker C."/>
            <person name="Warthmann N."/>
            <person name="Chica C."/>
            <person name="Szarzynska B."/>
            <person name="Zytnicki M."/>
            <person name="Albani M.C."/>
            <person name="Kiefer C."/>
            <person name="Bergonzi S."/>
            <person name="Castaings L."/>
            <person name="Mateos J.L."/>
            <person name="Berns M.C."/>
            <person name="Bujdoso N."/>
            <person name="Piofczyk T."/>
            <person name="de Lorenzo L."/>
            <person name="Barrero-Sicilia C."/>
            <person name="Mateos I."/>
            <person name="Piednoel M."/>
            <person name="Hagmann J."/>
            <person name="Chen-Min-Tao R."/>
            <person name="Iglesias-Fernandez R."/>
            <person name="Schuster S.C."/>
            <person name="Alonso-Blanco C."/>
            <person name="Roudier F."/>
            <person name="Carbonero P."/>
            <person name="Paz-Ares J."/>
            <person name="Davis S.J."/>
            <person name="Pecinka A."/>
            <person name="Quesneville H."/>
            <person name="Colot V."/>
            <person name="Lysak M.A."/>
            <person name="Weigel D."/>
            <person name="Coupland G."/>
            <person name="Schneeberger K."/>
        </authorList>
    </citation>
    <scope>NUCLEOTIDE SEQUENCE [LARGE SCALE GENOMIC DNA]</scope>
    <source>
        <strain evidence="2">cv. Pajares</strain>
    </source>
</reference>
<gene>
    <name evidence="1" type="ordered locus">AALP_Aa8g497700</name>
</gene>
<sequence length="98" mass="11329">MAQNNNGPIPIFFLIKDFRINDHLFLMQEKKCRRSRFKRIQNIVCERDSHQGAGRSFAGQNSSLSISGFISTVFPRYLKYETSNQSLETIILQDTGKE</sequence>
<evidence type="ECO:0000313" key="2">
    <source>
        <dbReference type="Proteomes" id="UP000029120"/>
    </source>
</evidence>
<name>A0A087GEJ4_ARAAL</name>
<protein>
    <submittedName>
        <fullName evidence="1">Uncharacterized protein</fullName>
    </submittedName>
</protein>